<dbReference type="InterPro" id="IPR036188">
    <property type="entry name" value="FAD/NAD-bd_sf"/>
</dbReference>
<proteinExistence type="predicted"/>
<dbReference type="Proteomes" id="UP000218418">
    <property type="component" value="Chromosome"/>
</dbReference>
<evidence type="ECO:0000313" key="6">
    <source>
        <dbReference type="Proteomes" id="UP000218418"/>
    </source>
</evidence>
<dbReference type="PANTHER" id="PTHR43004:SF19">
    <property type="entry name" value="BINDING MONOOXYGENASE, PUTATIVE (JCVI)-RELATED"/>
    <property type="match status" value="1"/>
</dbReference>
<reference evidence="5 6" key="1">
    <citation type="submission" date="2017-06" db="EMBL/GenBank/DDBJ databases">
        <title>Genome sequencing of cyanobaciteial culture collection at National Institute for Environmental Studies (NIES).</title>
        <authorList>
            <person name="Hirose Y."/>
            <person name="Shimura Y."/>
            <person name="Fujisawa T."/>
            <person name="Nakamura Y."/>
            <person name="Kawachi M."/>
        </authorList>
    </citation>
    <scope>NUCLEOTIDE SEQUENCE [LARGE SCALE GENOMIC DNA]</scope>
    <source>
        <strain evidence="5 6">NIES-267</strain>
    </source>
</reference>
<dbReference type="InterPro" id="IPR002938">
    <property type="entry name" value="FAD-bd"/>
</dbReference>
<dbReference type="GO" id="GO:0016709">
    <property type="term" value="F:oxidoreductase activity, acting on paired donors, with incorporation or reduction of molecular oxygen, NAD(P)H as one donor, and incorporation of one atom of oxygen"/>
    <property type="evidence" value="ECO:0007669"/>
    <property type="project" value="UniProtKB-ARBA"/>
</dbReference>
<keyword evidence="6" id="KW-1185">Reference proteome</keyword>
<dbReference type="GO" id="GO:0071949">
    <property type="term" value="F:FAD binding"/>
    <property type="evidence" value="ECO:0007669"/>
    <property type="project" value="InterPro"/>
</dbReference>
<dbReference type="InterPro" id="IPR050641">
    <property type="entry name" value="RIFMO-like"/>
</dbReference>
<keyword evidence="3" id="KW-0274">FAD</keyword>
<dbReference type="SUPFAM" id="SSF51905">
    <property type="entry name" value="FAD/NAD(P)-binding domain"/>
    <property type="match status" value="1"/>
</dbReference>
<feature type="domain" description="FAD-binding" evidence="4">
    <location>
        <begin position="4"/>
        <end position="343"/>
    </location>
</feature>
<dbReference type="EMBL" id="AP018227">
    <property type="protein sequence ID" value="BAY87028.1"/>
    <property type="molecule type" value="Genomic_DNA"/>
</dbReference>
<dbReference type="Gene3D" id="3.50.50.60">
    <property type="entry name" value="FAD/NAD(P)-binding domain"/>
    <property type="match status" value="1"/>
</dbReference>
<evidence type="ECO:0000313" key="5">
    <source>
        <dbReference type="EMBL" id="BAY87028.1"/>
    </source>
</evidence>
<dbReference type="OrthoDB" id="9782160at2"/>
<organism evidence="5 6">
    <name type="scientific">Calothrix parasitica NIES-267</name>
    <dbReference type="NCBI Taxonomy" id="1973488"/>
    <lineage>
        <taxon>Bacteria</taxon>
        <taxon>Bacillati</taxon>
        <taxon>Cyanobacteriota</taxon>
        <taxon>Cyanophyceae</taxon>
        <taxon>Nostocales</taxon>
        <taxon>Calotrichaceae</taxon>
        <taxon>Calothrix</taxon>
    </lineage>
</organism>
<dbReference type="Gene3D" id="3.40.30.120">
    <property type="match status" value="1"/>
</dbReference>
<comment type="cofactor">
    <cofactor evidence="1">
        <name>FAD</name>
        <dbReference type="ChEBI" id="CHEBI:57692"/>
    </cofactor>
</comment>
<evidence type="ECO:0000259" key="4">
    <source>
        <dbReference type="Pfam" id="PF01494"/>
    </source>
</evidence>
<dbReference type="Gene3D" id="3.30.70.2450">
    <property type="match status" value="1"/>
</dbReference>
<evidence type="ECO:0000256" key="1">
    <source>
        <dbReference type="ARBA" id="ARBA00001974"/>
    </source>
</evidence>
<dbReference type="Pfam" id="PF01494">
    <property type="entry name" value="FAD_binding_3"/>
    <property type="match status" value="1"/>
</dbReference>
<keyword evidence="5" id="KW-0560">Oxidoreductase</keyword>
<keyword evidence="5" id="KW-0503">Monooxygenase</keyword>
<accession>A0A1Z4M0X3</accession>
<protein>
    <submittedName>
        <fullName evidence="5">Monooxygenase FAD-binding protein</fullName>
    </submittedName>
</protein>
<sequence>MLQKTDVLVVGAGPTGLTVAIELARRNVKVRIIEQRNQPSTRSKALVVHARTLEFLDILGVAEELIQRGYTSPGIDFSADAKKPLRASMYGLDTRFPYVLILPQAQTEAILEHRLNELGVEVERSSSLTHFQETETAVWATLEYQDCSQADIEAKYLVGADGSRSTVREELGLPFEGSPYSWTAFLGDVHMEGHHAEGGTEQHSNDRGLAFIVPFDDGSHRIVTIDRKYQNQSKKRQLELVELQESISAILEKPVYLSQPKWLSRWGSELRLAPRYQIGRVFIAGDAAHTHSPAGGQGMNTGIQDGFNLGWKLAFALKGELPQSLLNTYDRERHQIGSKILRTSDLLLRSLLLRQRLLRQIRELIFRIFIPLPFVQRKLAQNLSGLGVSYDTGVGKLAGKRIPDMELLSAKHERVRLYQLLRFPGYTLILFINPNQAQSQRKQIEQILQNSDEMLRAHVILNNGLPQLHNFKSSTLVDYRGDFETKLGAKTGRILLVRPDAYIAFDIDNLDAIVFERQLKQWKNAKSFSRTAVAV</sequence>
<keyword evidence="2" id="KW-0285">Flavoprotein</keyword>
<dbReference type="PANTHER" id="PTHR43004">
    <property type="entry name" value="TRK SYSTEM POTASSIUM UPTAKE PROTEIN"/>
    <property type="match status" value="1"/>
</dbReference>
<evidence type="ECO:0000256" key="3">
    <source>
        <dbReference type="ARBA" id="ARBA00022827"/>
    </source>
</evidence>
<evidence type="ECO:0000256" key="2">
    <source>
        <dbReference type="ARBA" id="ARBA00022630"/>
    </source>
</evidence>
<gene>
    <name evidence="5" type="ORF">NIES267_65390</name>
</gene>
<dbReference type="PRINTS" id="PR00420">
    <property type="entry name" value="RNGMNOXGNASE"/>
</dbReference>
<name>A0A1Z4M0X3_9CYAN</name>
<dbReference type="AlphaFoldDB" id="A0A1Z4M0X3"/>